<evidence type="ECO:0000256" key="2">
    <source>
        <dbReference type="ARBA" id="ARBA00022690"/>
    </source>
</evidence>
<dbReference type="PROSITE" id="PS00283">
    <property type="entry name" value="SOYBEAN_KUNITZ"/>
    <property type="match status" value="1"/>
</dbReference>
<feature type="signal peptide" evidence="3">
    <location>
        <begin position="1"/>
        <end position="22"/>
    </location>
</feature>
<dbReference type="PRINTS" id="PR00291">
    <property type="entry name" value="KUNITZINHBTR"/>
</dbReference>
<keyword evidence="2" id="KW-0646">Protease inhibitor</keyword>
<comment type="similarity">
    <text evidence="1">Belongs to the protease inhibitor I3 (leguminous Kunitz-type inhibitor) family.</text>
</comment>
<organism evidence="4 5">
    <name type="scientific">Datura stramonium</name>
    <name type="common">Jimsonweed</name>
    <name type="synonym">Common thornapple</name>
    <dbReference type="NCBI Taxonomy" id="4076"/>
    <lineage>
        <taxon>Eukaryota</taxon>
        <taxon>Viridiplantae</taxon>
        <taxon>Streptophyta</taxon>
        <taxon>Embryophyta</taxon>
        <taxon>Tracheophyta</taxon>
        <taxon>Spermatophyta</taxon>
        <taxon>Magnoliopsida</taxon>
        <taxon>eudicotyledons</taxon>
        <taxon>Gunneridae</taxon>
        <taxon>Pentapetalae</taxon>
        <taxon>asterids</taxon>
        <taxon>lamiids</taxon>
        <taxon>Solanales</taxon>
        <taxon>Solanaceae</taxon>
        <taxon>Solanoideae</taxon>
        <taxon>Datureae</taxon>
        <taxon>Datura</taxon>
    </lineage>
</organism>
<dbReference type="Gene3D" id="2.80.10.50">
    <property type="match status" value="1"/>
</dbReference>
<feature type="chain" id="PRO_5045605364" description="Miraculin" evidence="3">
    <location>
        <begin position="23"/>
        <end position="218"/>
    </location>
</feature>
<gene>
    <name evidence="4" type="ORF">HAX54_046905</name>
</gene>
<dbReference type="SMART" id="SM00452">
    <property type="entry name" value="STI"/>
    <property type="match status" value="1"/>
</dbReference>
<evidence type="ECO:0000256" key="1">
    <source>
        <dbReference type="ARBA" id="ARBA00005440"/>
    </source>
</evidence>
<dbReference type="EMBL" id="JACEIK010000749">
    <property type="protein sequence ID" value="MCD7461726.1"/>
    <property type="molecule type" value="Genomic_DNA"/>
</dbReference>
<name>A0ABS8SRS6_DATST</name>
<proteinExistence type="inferred from homology"/>
<sequence>MKRVVLLSLVHLLLAFSSSCTATTPNPVLPVVRDVEGDILRSDARYFVVSAITGAGGGGVTRGPTINGDADANFVCPFQVVQSPLDVDRGMSVYFKPKAPKQVEITESTSLNIEFYLDNPTICKNNVWEVEGFPGHRIPMFLSTNGEAGNPLKVATWFQIKKVNDFAYKFVFCPFGEDFCSDIGIKVVDGQRRLALRTDNTFTVVFIKDNNFGIKSII</sequence>
<dbReference type="InterPro" id="IPR002160">
    <property type="entry name" value="Prot_inh_Kunz-lg"/>
</dbReference>
<dbReference type="PROSITE" id="PS51257">
    <property type="entry name" value="PROKAR_LIPOPROTEIN"/>
    <property type="match status" value="1"/>
</dbReference>
<dbReference type="InterPro" id="IPR011065">
    <property type="entry name" value="Kunitz_inhibitor_STI-like_sf"/>
</dbReference>
<reference evidence="4 5" key="1">
    <citation type="journal article" date="2021" name="BMC Genomics">
        <title>Datura genome reveals duplications of psychoactive alkaloid biosynthetic genes and high mutation rate following tissue culture.</title>
        <authorList>
            <person name="Rajewski A."/>
            <person name="Carter-House D."/>
            <person name="Stajich J."/>
            <person name="Litt A."/>
        </authorList>
    </citation>
    <scope>NUCLEOTIDE SEQUENCE [LARGE SCALE GENOMIC DNA]</scope>
    <source>
        <strain evidence="4">AR-01</strain>
    </source>
</reference>
<comment type="caution">
    <text evidence="4">The sequence shown here is derived from an EMBL/GenBank/DDBJ whole genome shotgun (WGS) entry which is preliminary data.</text>
</comment>
<accession>A0ABS8SRS6</accession>
<dbReference type="InterPro" id="IPR056368">
    <property type="entry name" value="KTI1"/>
</dbReference>
<protein>
    <recommendedName>
        <fullName evidence="6">Miraculin</fullName>
    </recommendedName>
</protein>
<dbReference type="PANTHER" id="PTHR33107:SF47">
    <property type="entry name" value="MIRACULIN-LIKE"/>
    <property type="match status" value="1"/>
</dbReference>
<evidence type="ECO:0000313" key="5">
    <source>
        <dbReference type="Proteomes" id="UP000823775"/>
    </source>
</evidence>
<dbReference type="CDD" id="cd00178">
    <property type="entry name" value="beta-trefoil_STI"/>
    <property type="match status" value="1"/>
</dbReference>
<dbReference type="Proteomes" id="UP000823775">
    <property type="component" value="Unassembled WGS sequence"/>
</dbReference>
<keyword evidence="3" id="KW-0732">Signal</keyword>
<evidence type="ECO:0000313" key="4">
    <source>
        <dbReference type="EMBL" id="MCD7461726.1"/>
    </source>
</evidence>
<dbReference type="PANTHER" id="PTHR33107">
    <property type="entry name" value="KUNITZ TRYPSIN INHIBITOR 2"/>
    <property type="match status" value="1"/>
</dbReference>
<evidence type="ECO:0000256" key="3">
    <source>
        <dbReference type="SAM" id="SignalP"/>
    </source>
</evidence>
<dbReference type="SUPFAM" id="SSF50386">
    <property type="entry name" value="STI-like"/>
    <property type="match status" value="1"/>
</dbReference>
<keyword evidence="5" id="KW-1185">Reference proteome</keyword>
<dbReference type="Pfam" id="PF00197">
    <property type="entry name" value="Kunitz_legume"/>
    <property type="match status" value="1"/>
</dbReference>
<evidence type="ECO:0008006" key="6">
    <source>
        <dbReference type="Google" id="ProtNLM"/>
    </source>
</evidence>